<sequence>MNTLITPAQAVALAFADGEYLAPESVTQSDIAAAEQRYIVPVIGRRLYEKLLAGSHASFTTEYLAAPAAFFTRIALQPRLDVRTGQCGTVAPKSAAYQPAGTQALRELQRSLRRQARTLLRRAAEHLETHAAEFPEYDPHENILNRCTTDGNFVQTR</sequence>
<reference evidence="1" key="1">
    <citation type="journal article" date="2021" name="Proc. Natl. Acad. Sci. U.S.A.">
        <title>A Catalog of Tens of Thousands of Viruses from Human Metagenomes Reveals Hidden Associations with Chronic Diseases.</title>
        <authorList>
            <person name="Tisza M.J."/>
            <person name="Buck C.B."/>
        </authorList>
    </citation>
    <scope>NUCLEOTIDE SEQUENCE</scope>
    <source>
        <strain evidence="1">Ct6Ob8</strain>
    </source>
</reference>
<protein>
    <submittedName>
        <fullName evidence="1">Uncharacterized protein</fullName>
    </submittedName>
</protein>
<organism evidence="1">
    <name type="scientific">Myoviridae sp. ct6Ob8</name>
    <dbReference type="NCBI Taxonomy" id="2825035"/>
    <lineage>
        <taxon>Viruses</taxon>
        <taxon>Duplodnaviria</taxon>
        <taxon>Heunggongvirae</taxon>
        <taxon>Uroviricota</taxon>
        <taxon>Caudoviricetes</taxon>
    </lineage>
</organism>
<name>A0A8S5PSE5_9CAUD</name>
<evidence type="ECO:0000313" key="1">
    <source>
        <dbReference type="EMBL" id="DAE09982.1"/>
    </source>
</evidence>
<dbReference type="InterPro" id="IPR046558">
    <property type="entry name" value="DUF6712"/>
</dbReference>
<dbReference type="Pfam" id="PF20459">
    <property type="entry name" value="DUF6712"/>
    <property type="match status" value="1"/>
</dbReference>
<dbReference type="EMBL" id="BK015499">
    <property type="protein sequence ID" value="DAE09982.1"/>
    <property type="molecule type" value="Genomic_DNA"/>
</dbReference>
<accession>A0A8S5PSE5</accession>
<proteinExistence type="predicted"/>